<dbReference type="PROSITE" id="PS00211">
    <property type="entry name" value="ABC_TRANSPORTER_1"/>
    <property type="match status" value="1"/>
</dbReference>
<dbReference type="InterPro" id="IPR015854">
    <property type="entry name" value="ABC_transpr_LolD-like"/>
</dbReference>
<proteinExistence type="inferred from homology"/>
<reference evidence="5" key="1">
    <citation type="submission" date="2018-06" db="EMBL/GenBank/DDBJ databases">
        <authorList>
            <person name="Zhirakovskaya E."/>
        </authorList>
    </citation>
    <scope>NUCLEOTIDE SEQUENCE</scope>
</reference>
<dbReference type="InterPro" id="IPR017871">
    <property type="entry name" value="ABC_transporter-like_CS"/>
</dbReference>
<accession>A0A3B0TL98</accession>
<evidence type="ECO:0000259" key="4">
    <source>
        <dbReference type="PROSITE" id="PS50893"/>
    </source>
</evidence>
<gene>
    <name evidence="5" type="ORF">MNBD_ACTINO02-2446</name>
</gene>
<sequence>MISVEELTFRYKRRGEELFSGLSFSFPSGEMTAVVGPSGAGKSTLLYIVGLMLSPISGDVLWDGEIVSTLADAERSRLRAARVGFVFQDAALDATRTVAANVAEGGLYAGVPRSVITRRRRDLLDRFGVMLRDNHRPGEVSGGQAQRVALARAMIKEPDIVLADEPTGNLDAAAADVVMEALAERAAGGAVVIVATHDTRLAGIADRRLELAP</sequence>
<dbReference type="SMART" id="SM00382">
    <property type="entry name" value="AAA"/>
    <property type="match status" value="1"/>
</dbReference>
<dbReference type="SUPFAM" id="SSF52540">
    <property type="entry name" value="P-loop containing nucleoside triphosphate hydrolases"/>
    <property type="match status" value="1"/>
</dbReference>
<protein>
    <submittedName>
        <fullName evidence="5">ABC transporter, ATP-binding protein</fullName>
    </submittedName>
</protein>
<dbReference type="PROSITE" id="PS50893">
    <property type="entry name" value="ABC_TRANSPORTER_2"/>
    <property type="match status" value="1"/>
</dbReference>
<organism evidence="5">
    <name type="scientific">hydrothermal vent metagenome</name>
    <dbReference type="NCBI Taxonomy" id="652676"/>
    <lineage>
        <taxon>unclassified sequences</taxon>
        <taxon>metagenomes</taxon>
        <taxon>ecological metagenomes</taxon>
    </lineage>
</organism>
<evidence type="ECO:0000256" key="1">
    <source>
        <dbReference type="ARBA" id="ARBA00005417"/>
    </source>
</evidence>
<evidence type="ECO:0000313" key="5">
    <source>
        <dbReference type="EMBL" id="VAW07806.1"/>
    </source>
</evidence>
<evidence type="ECO:0000256" key="3">
    <source>
        <dbReference type="ARBA" id="ARBA00022840"/>
    </source>
</evidence>
<dbReference type="PANTHER" id="PTHR24220:SF689">
    <property type="entry name" value="LIPOPROTEIN-RELEASING SYSTEM ATP-BINDING PROTEIN LOLD"/>
    <property type="match status" value="1"/>
</dbReference>
<dbReference type="PANTHER" id="PTHR24220">
    <property type="entry name" value="IMPORT ATP-BINDING PROTEIN"/>
    <property type="match status" value="1"/>
</dbReference>
<dbReference type="GO" id="GO:0022857">
    <property type="term" value="F:transmembrane transporter activity"/>
    <property type="evidence" value="ECO:0007669"/>
    <property type="project" value="TreeGrafter"/>
</dbReference>
<comment type="similarity">
    <text evidence="1">Belongs to the ABC transporter superfamily.</text>
</comment>
<dbReference type="GO" id="GO:0005524">
    <property type="term" value="F:ATP binding"/>
    <property type="evidence" value="ECO:0007669"/>
    <property type="project" value="UniProtKB-KW"/>
</dbReference>
<keyword evidence="2" id="KW-0547">Nucleotide-binding</keyword>
<dbReference type="InterPro" id="IPR003593">
    <property type="entry name" value="AAA+_ATPase"/>
</dbReference>
<feature type="domain" description="ABC transporter" evidence="4">
    <location>
        <begin position="2"/>
        <end position="212"/>
    </location>
</feature>
<dbReference type="Pfam" id="PF00005">
    <property type="entry name" value="ABC_tran"/>
    <property type="match status" value="1"/>
</dbReference>
<keyword evidence="3 5" id="KW-0067">ATP-binding</keyword>
<dbReference type="GO" id="GO:0005886">
    <property type="term" value="C:plasma membrane"/>
    <property type="evidence" value="ECO:0007669"/>
    <property type="project" value="TreeGrafter"/>
</dbReference>
<name>A0A3B0TL98_9ZZZZ</name>
<dbReference type="InterPro" id="IPR003439">
    <property type="entry name" value="ABC_transporter-like_ATP-bd"/>
</dbReference>
<evidence type="ECO:0000256" key="2">
    <source>
        <dbReference type="ARBA" id="ARBA00022741"/>
    </source>
</evidence>
<dbReference type="EMBL" id="UOEK01000418">
    <property type="protein sequence ID" value="VAW07806.1"/>
    <property type="molecule type" value="Genomic_DNA"/>
</dbReference>
<dbReference type="InterPro" id="IPR027417">
    <property type="entry name" value="P-loop_NTPase"/>
</dbReference>
<dbReference type="AlphaFoldDB" id="A0A3B0TL98"/>
<dbReference type="GO" id="GO:0016887">
    <property type="term" value="F:ATP hydrolysis activity"/>
    <property type="evidence" value="ECO:0007669"/>
    <property type="project" value="InterPro"/>
</dbReference>
<dbReference type="Gene3D" id="3.40.50.300">
    <property type="entry name" value="P-loop containing nucleotide triphosphate hydrolases"/>
    <property type="match status" value="1"/>
</dbReference>